<dbReference type="Pfam" id="PF26430">
    <property type="entry name" value="ConA_BAM2"/>
    <property type="match status" value="1"/>
</dbReference>
<gene>
    <name evidence="2" type="ORF">OESDEN_01889</name>
</gene>
<dbReference type="EMBL" id="KN549354">
    <property type="protein sequence ID" value="KHJ98118.1"/>
    <property type="molecule type" value="Genomic_DNA"/>
</dbReference>
<dbReference type="InterPro" id="IPR058815">
    <property type="entry name" value="ConA_BAM2-like"/>
</dbReference>
<sequence>MKLSLPKSVDQEVVVAEFNSHREMLFYVFVDADGIGVHVHPSTQDHFDTIVRENVVFPEDRVHLISLERRTPLGTRPTSRKFDLFIDGVQHEIPDVAKYGLNNVTLRASIDSENFVTIHDMGVAYEFDEHHPFLHHSTNKLHQASSVGSRKAHRNNGPLLVEESDVTVGETVALRRHCGVHPGSE</sequence>
<dbReference type="Proteomes" id="UP000053660">
    <property type="component" value="Unassembled WGS sequence"/>
</dbReference>
<organism evidence="2 3">
    <name type="scientific">Oesophagostomum dentatum</name>
    <name type="common">Nodular worm</name>
    <dbReference type="NCBI Taxonomy" id="61180"/>
    <lineage>
        <taxon>Eukaryota</taxon>
        <taxon>Metazoa</taxon>
        <taxon>Ecdysozoa</taxon>
        <taxon>Nematoda</taxon>
        <taxon>Chromadorea</taxon>
        <taxon>Rhabditida</taxon>
        <taxon>Rhabditina</taxon>
        <taxon>Rhabditomorpha</taxon>
        <taxon>Strongyloidea</taxon>
        <taxon>Strongylidae</taxon>
        <taxon>Oesophagostomum</taxon>
    </lineage>
</organism>
<reference evidence="2 3" key="1">
    <citation type="submission" date="2014-03" db="EMBL/GenBank/DDBJ databases">
        <title>Draft genome of the hookworm Oesophagostomum dentatum.</title>
        <authorList>
            <person name="Mitreva M."/>
        </authorList>
    </citation>
    <scope>NUCLEOTIDE SEQUENCE [LARGE SCALE GENOMIC DNA]</scope>
    <source>
        <strain evidence="2 3">OD-Hann</strain>
    </source>
</reference>
<dbReference type="OrthoDB" id="5842451at2759"/>
<proteinExistence type="predicted"/>
<feature type="domain" description="BAM-2-like concanavalin A-like" evidence="1">
    <location>
        <begin position="1"/>
        <end position="144"/>
    </location>
</feature>
<evidence type="ECO:0000313" key="3">
    <source>
        <dbReference type="Proteomes" id="UP000053660"/>
    </source>
</evidence>
<name>A0A0B1TKQ6_OESDE</name>
<evidence type="ECO:0000259" key="1">
    <source>
        <dbReference type="Pfam" id="PF26430"/>
    </source>
</evidence>
<dbReference type="AlphaFoldDB" id="A0A0B1TKQ6"/>
<keyword evidence="3" id="KW-1185">Reference proteome</keyword>
<protein>
    <recommendedName>
        <fullName evidence="1">BAM-2-like concanavalin A-like domain-containing protein</fullName>
    </recommendedName>
</protein>
<evidence type="ECO:0000313" key="2">
    <source>
        <dbReference type="EMBL" id="KHJ98118.1"/>
    </source>
</evidence>
<accession>A0A0B1TKQ6</accession>